<dbReference type="PROSITE" id="PS51707">
    <property type="entry name" value="CYTH"/>
    <property type="match status" value="1"/>
</dbReference>
<dbReference type="InterPro" id="IPR023577">
    <property type="entry name" value="CYTH_domain"/>
</dbReference>
<gene>
    <name evidence="2" type="ORF">FXF47_06570</name>
</gene>
<keyword evidence="3" id="KW-1185">Reference proteome</keyword>
<dbReference type="SMART" id="SM01118">
    <property type="entry name" value="CYTH"/>
    <property type="match status" value="1"/>
</dbReference>
<sequence length="222" mass="26697">MIEKELKYLLTEDEYYRLLKFLKKIGHSIDMKILENYYFDTKNFDLLNSGVSLRLRSINGKSWEFTYKCKVRGKEYSERKDSLLINEELNNEIKEEEAMKLINHKKSIWDLKYSYLKKLKKELPANNNILDKIKMIGHMQVSRLPIKFKPYNIPLEIDKIFYGDEKKEFELESETKQLQLSESVITKIFSRLNIEKKPALYPKIIRLLINKGYREKINLNWT</sequence>
<dbReference type="SUPFAM" id="SSF55154">
    <property type="entry name" value="CYTH-like phosphatases"/>
    <property type="match status" value="1"/>
</dbReference>
<protein>
    <submittedName>
        <fullName evidence="2">CYTH domain-containing protein</fullName>
    </submittedName>
</protein>
<accession>A0A5D0MB46</accession>
<comment type="caution">
    <text evidence="2">The sequence shown here is derived from an EMBL/GenBank/DDBJ whole genome shotgun (WGS) entry which is preliminary data.</text>
</comment>
<dbReference type="Gene3D" id="2.40.320.10">
    <property type="entry name" value="Hypothetical Protein Pfu-838710-001"/>
    <property type="match status" value="1"/>
</dbReference>
<proteinExistence type="predicted"/>
<dbReference type="AlphaFoldDB" id="A0A5D0MB46"/>
<feature type="domain" description="CYTH" evidence="1">
    <location>
        <begin position="1"/>
        <end position="211"/>
    </location>
</feature>
<reference evidence="2" key="1">
    <citation type="submission" date="2019-08" db="EMBL/GenBank/DDBJ databases">
        <title>Genomic characterization of a novel candidate phylum (ARYD3) from a high temperature, high salinity tertiary oil reservoir in north central Oklahoma, USA.</title>
        <authorList>
            <person name="Youssef N.H."/>
            <person name="Yadav A."/>
            <person name="Elshahed M.S."/>
        </authorList>
    </citation>
    <scope>NUCLEOTIDE SEQUENCE [LARGE SCALE GENOMIC DNA]</scope>
    <source>
        <strain evidence="2">ARYD3</strain>
    </source>
</reference>
<organism evidence="2 3">
    <name type="scientific">Candidatus Mcinerneyibacterium aminivorans</name>
    <dbReference type="NCBI Taxonomy" id="2703815"/>
    <lineage>
        <taxon>Bacteria</taxon>
        <taxon>Candidatus Macinerneyibacteriota</taxon>
        <taxon>Candidatus Mcinerneyibacteria</taxon>
        <taxon>Candidatus Mcinerneyibacteriales</taxon>
        <taxon>Candidatus Mcinerneyibacteriaceae</taxon>
        <taxon>Candidatus Mcinerneyibacterium</taxon>
    </lineage>
</organism>
<evidence type="ECO:0000313" key="2">
    <source>
        <dbReference type="EMBL" id="TYB30957.1"/>
    </source>
</evidence>
<dbReference type="Proteomes" id="UP000324143">
    <property type="component" value="Unassembled WGS sequence"/>
</dbReference>
<dbReference type="Pfam" id="PF01928">
    <property type="entry name" value="CYTH"/>
    <property type="match status" value="1"/>
</dbReference>
<evidence type="ECO:0000313" key="3">
    <source>
        <dbReference type="Proteomes" id="UP000324143"/>
    </source>
</evidence>
<dbReference type="EMBL" id="VSIX01000062">
    <property type="protein sequence ID" value="TYB30957.1"/>
    <property type="molecule type" value="Genomic_DNA"/>
</dbReference>
<evidence type="ECO:0000259" key="1">
    <source>
        <dbReference type="PROSITE" id="PS51707"/>
    </source>
</evidence>
<dbReference type="InterPro" id="IPR033469">
    <property type="entry name" value="CYTH-like_dom_sf"/>
</dbReference>
<name>A0A5D0MB46_9BACT</name>